<sequence length="231" mass="26131">MMSSIYIYVERMIDCALGVVSQRLFGVEYPEDGLSLCRCEVVARTGQYRHGSGWAMERPVNGCVYASWFAPKSWSSENRGGMRRLPQSRPWRRVGHGLPGGSASRPGTCTTRCGDDRQRFGLHSDLGGRIQVPARWSAVRQAMVPRPAASGGAFRRSRLWWRRSSSQCWMGPEVETQLKQRLYASEEERKRLGFGRWVERFDQVEESSGHRSETAVIIEGEDEGLCRPDGV</sequence>
<dbReference type="EMBL" id="BRXU01000037">
    <property type="protein sequence ID" value="GLC60702.1"/>
    <property type="molecule type" value="Genomic_DNA"/>
</dbReference>
<evidence type="ECO:0000313" key="3">
    <source>
        <dbReference type="Proteomes" id="UP001165080"/>
    </source>
</evidence>
<dbReference type="AlphaFoldDB" id="A0A9W6F8U3"/>
<name>A0A9W6F8U3_9CHLO</name>
<reference evidence="2 3" key="1">
    <citation type="journal article" date="2023" name="Commun. Biol.">
        <title>Reorganization of the ancestral sex-determining regions during the evolution of trioecy in Pleodorina starrii.</title>
        <authorList>
            <person name="Takahashi K."/>
            <person name="Suzuki S."/>
            <person name="Kawai-Toyooka H."/>
            <person name="Yamamoto K."/>
            <person name="Hamaji T."/>
            <person name="Ootsuki R."/>
            <person name="Yamaguchi H."/>
            <person name="Kawachi M."/>
            <person name="Higashiyama T."/>
            <person name="Nozaki H."/>
        </authorList>
    </citation>
    <scope>NUCLEOTIDE SEQUENCE [LARGE SCALE GENOMIC DNA]</scope>
    <source>
        <strain evidence="2 3">NIES-4479</strain>
    </source>
</reference>
<protein>
    <submittedName>
        <fullName evidence="2">Uncharacterized protein</fullName>
    </submittedName>
</protein>
<dbReference type="Proteomes" id="UP001165080">
    <property type="component" value="Unassembled WGS sequence"/>
</dbReference>
<comment type="caution">
    <text evidence="2">The sequence shown here is derived from an EMBL/GenBank/DDBJ whole genome shotgun (WGS) entry which is preliminary data.</text>
</comment>
<organism evidence="2 3">
    <name type="scientific">Pleodorina starrii</name>
    <dbReference type="NCBI Taxonomy" id="330485"/>
    <lineage>
        <taxon>Eukaryota</taxon>
        <taxon>Viridiplantae</taxon>
        <taxon>Chlorophyta</taxon>
        <taxon>core chlorophytes</taxon>
        <taxon>Chlorophyceae</taxon>
        <taxon>CS clade</taxon>
        <taxon>Chlamydomonadales</taxon>
        <taxon>Volvocaceae</taxon>
        <taxon>Pleodorina</taxon>
    </lineage>
</organism>
<gene>
    <name evidence="2" type="primary">PLESTB002638</name>
    <name evidence="2" type="ORF">PLESTB_001660100</name>
</gene>
<evidence type="ECO:0000256" key="1">
    <source>
        <dbReference type="SAM" id="MobiDB-lite"/>
    </source>
</evidence>
<proteinExistence type="predicted"/>
<feature type="region of interest" description="Disordered" evidence="1">
    <location>
        <begin position="79"/>
        <end position="108"/>
    </location>
</feature>
<accession>A0A9W6F8U3</accession>
<evidence type="ECO:0000313" key="2">
    <source>
        <dbReference type="EMBL" id="GLC60702.1"/>
    </source>
</evidence>
<keyword evidence="3" id="KW-1185">Reference proteome</keyword>